<comment type="caution">
    <text evidence="8">The sequence shown here is derived from an EMBL/GenBank/DDBJ whole genome shotgun (WGS) entry which is preliminary data.</text>
</comment>
<evidence type="ECO:0000313" key="6">
    <source>
        <dbReference type="EMBL" id="GJG57828.1"/>
    </source>
</evidence>
<dbReference type="EMBL" id="BPUB01000001">
    <property type="protein sequence ID" value="GJG57828.1"/>
    <property type="molecule type" value="Genomic_DNA"/>
</dbReference>
<reference evidence="8" key="1">
    <citation type="journal article" date="2022" name="Int. J. Syst. Evol. Microbiol.">
        <title>Prevotella lacticifex sp. nov., isolated from the rumen of cows.</title>
        <authorList>
            <person name="Shinkai T."/>
            <person name="Ikeyama N."/>
            <person name="Kumagai M."/>
            <person name="Ohmori H."/>
            <person name="Sakamoto M."/>
            <person name="Ohkuma M."/>
            <person name="Mitsumori M."/>
        </authorList>
    </citation>
    <scope>NUCLEOTIDE SEQUENCE</scope>
    <source>
        <strain evidence="8">R5076</strain>
    </source>
</reference>
<evidence type="ECO:0000313" key="13">
    <source>
        <dbReference type="EMBL" id="GJG59888.1"/>
    </source>
</evidence>
<keyword evidence="1" id="KW-0175">Coiled coil</keyword>
<evidence type="ECO:0000313" key="8">
    <source>
        <dbReference type="EMBL" id="GJG58415.1"/>
    </source>
</evidence>
<evidence type="ECO:0000313" key="4">
    <source>
        <dbReference type="EMBL" id="GJG57784.1"/>
    </source>
</evidence>
<evidence type="ECO:0000256" key="1">
    <source>
        <dbReference type="SAM" id="Coils"/>
    </source>
</evidence>
<dbReference type="EMBL" id="BPUB01000001">
    <property type="protein sequence ID" value="GJG58440.1"/>
    <property type="molecule type" value="Genomic_DNA"/>
</dbReference>
<dbReference type="EMBL" id="BPUB01000001">
    <property type="protein sequence ID" value="GJG57436.1"/>
    <property type="molecule type" value="Genomic_DNA"/>
</dbReference>
<keyword evidence="14" id="KW-1185">Reference proteome</keyword>
<accession>A0A9R1C9F7</accession>
<evidence type="ECO:0000313" key="2">
    <source>
        <dbReference type="EMBL" id="GJG57409.1"/>
    </source>
</evidence>
<evidence type="ECO:0000313" key="9">
    <source>
        <dbReference type="EMBL" id="GJG58440.1"/>
    </source>
</evidence>
<sequence>MTKESAKIKRLEALLAKKNEKEKAASAKIKKLEASIMAKDKSSKKWKDKYKELKKESKAKDTELKKKRRLSLNTTEELFDLLSRQLKDTHSGRK</sequence>
<dbReference type="RefSeq" id="WP_223925384.1">
    <property type="nucleotide sequence ID" value="NZ_BPTU01000001.1"/>
</dbReference>
<dbReference type="EMBL" id="BPUB01000002">
    <property type="protein sequence ID" value="GJG59888.1"/>
    <property type="molecule type" value="Genomic_DNA"/>
</dbReference>
<evidence type="ECO:0000313" key="12">
    <source>
        <dbReference type="EMBL" id="GJG59542.1"/>
    </source>
</evidence>
<organism evidence="8 14">
    <name type="scientific">Prevotella lacticifex</name>
    <dbReference type="NCBI Taxonomy" id="2854755"/>
    <lineage>
        <taxon>Bacteria</taxon>
        <taxon>Pseudomonadati</taxon>
        <taxon>Bacteroidota</taxon>
        <taxon>Bacteroidia</taxon>
        <taxon>Bacteroidales</taxon>
        <taxon>Prevotellaceae</taxon>
        <taxon>Prevotella</taxon>
    </lineage>
</organism>
<feature type="coiled-coil region" evidence="1">
    <location>
        <begin position="1"/>
        <end position="70"/>
    </location>
</feature>
<evidence type="ECO:0000313" key="11">
    <source>
        <dbReference type="EMBL" id="GJG58720.1"/>
    </source>
</evidence>
<dbReference type="GeneID" id="72468974"/>
<evidence type="ECO:0000313" key="7">
    <source>
        <dbReference type="EMBL" id="GJG58073.1"/>
    </source>
</evidence>
<dbReference type="Proteomes" id="UP000825483">
    <property type="component" value="Unassembled WGS sequence"/>
</dbReference>
<evidence type="ECO:0000313" key="5">
    <source>
        <dbReference type="EMBL" id="GJG57810.1"/>
    </source>
</evidence>
<evidence type="ECO:0000313" key="10">
    <source>
        <dbReference type="EMBL" id="GJG58447.1"/>
    </source>
</evidence>
<protein>
    <submittedName>
        <fullName evidence="8">Uncharacterized protein</fullName>
    </submittedName>
</protein>
<dbReference type="AlphaFoldDB" id="A0A9R1C9F7"/>
<dbReference type="EMBL" id="BPUB01000001">
    <property type="protein sequence ID" value="GJG57784.1"/>
    <property type="molecule type" value="Genomic_DNA"/>
</dbReference>
<evidence type="ECO:0000313" key="3">
    <source>
        <dbReference type="EMBL" id="GJG57436.1"/>
    </source>
</evidence>
<dbReference type="EMBL" id="BPUB01000001">
    <property type="protein sequence ID" value="GJG58447.1"/>
    <property type="molecule type" value="Genomic_DNA"/>
</dbReference>
<name>A0A9R1C9F7_9BACT</name>
<proteinExistence type="predicted"/>
<evidence type="ECO:0000313" key="14">
    <source>
        <dbReference type="Proteomes" id="UP000825483"/>
    </source>
</evidence>
<dbReference type="EMBL" id="BPUB01000001">
    <property type="protein sequence ID" value="GJG58415.1"/>
    <property type="molecule type" value="Genomic_DNA"/>
</dbReference>
<dbReference type="EMBL" id="BPUB01000001">
    <property type="protein sequence ID" value="GJG57810.1"/>
    <property type="molecule type" value="Genomic_DNA"/>
</dbReference>
<dbReference type="EMBL" id="BPUB01000002">
    <property type="protein sequence ID" value="GJG59542.1"/>
    <property type="molecule type" value="Genomic_DNA"/>
</dbReference>
<gene>
    <name evidence="2" type="ORF">PRLR5076_02600</name>
    <name evidence="3" type="ORF">PRLR5076_02870</name>
    <name evidence="4" type="ORF">PRLR5076_06350</name>
    <name evidence="5" type="ORF">PRLR5076_06610</name>
    <name evidence="6" type="ORF">PRLR5076_06790</name>
    <name evidence="7" type="ORF">PRLR5076_09240</name>
    <name evidence="8" type="ORF">PRLR5076_12660</name>
    <name evidence="9" type="ORF">PRLR5076_12910</name>
    <name evidence="10" type="ORF">PRLR5076_12980</name>
    <name evidence="11" type="ORF">PRLR5076_15710</name>
    <name evidence="12" type="ORF">PRLR5076_23930</name>
    <name evidence="13" type="ORF">PRLR5076_27390</name>
</gene>
<dbReference type="EMBL" id="BPUB01000001">
    <property type="protein sequence ID" value="GJG57409.1"/>
    <property type="molecule type" value="Genomic_DNA"/>
</dbReference>
<dbReference type="EMBL" id="BPUB01000001">
    <property type="protein sequence ID" value="GJG58720.1"/>
    <property type="molecule type" value="Genomic_DNA"/>
</dbReference>
<dbReference type="EMBL" id="BPUB01000001">
    <property type="protein sequence ID" value="GJG58073.1"/>
    <property type="molecule type" value="Genomic_DNA"/>
</dbReference>